<dbReference type="PANTHER" id="PTHR48081">
    <property type="entry name" value="AB HYDROLASE SUPERFAMILY PROTEIN C4A8.06C"/>
    <property type="match status" value="1"/>
</dbReference>
<dbReference type="EMBL" id="CP022295">
    <property type="protein sequence ID" value="QSR24471.1"/>
    <property type="molecule type" value="Genomic_DNA"/>
</dbReference>
<organism evidence="3 4">
    <name type="scientific">Nocardioides aromaticivorans</name>
    <dbReference type="NCBI Taxonomy" id="200618"/>
    <lineage>
        <taxon>Bacteria</taxon>
        <taxon>Bacillati</taxon>
        <taxon>Actinomycetota</taxon>
        <taxon>Actinomycetes</taxon>
        <taxon>Propionibacteriales</taxon>
        <taxon>Nocardioidaceae</taxon>
        <taxon>Nocardioides</taxon>
    </lineage>
</organism>
<dbReference type="PANTHER" id="PTHR48081:SF33">
    <property type="entry name" value="KYNURENINE FORMAMIDASE"/>
    <property type="match status" value="1"/>
</dbReference>
<sequence length="243" mass="25338">MNRHTYGEDPSQYGDLLLPDGTPRGVVVVVHGGFWKSEYDADSLGLPLAEALAAAGWAAWNLEYRRVGTGPGGGGGAPRTFDDVAAGIDHLARLDVDTSTVVTLGHSAGGHLATWAAARGRHGWAEQVPVTHVVSQAGVLDLRAADRDGLGGGAVAQLLGHPATTADARFDPAQQLPLDVPVWCVHARADANVPFSQSVDYVERATAAGAEATLVEVDGDHFTVIDPGSEAWTRQLAILDTIG</sequence>
<protein>
    <submittedName>
        <fullName evidence="3">Alpha/beta hydrolase</fullName>
    </submittedName>
</protein>
<dbReference type="Proteomes" id="UP000662818">
    <property type="component" value="Chromosome"/>
</dbReference>
<dbReference type="Pfam" id="PF20434">
    <property type="entry name" value="BD-FAE"/>
    <property type="match status" value="1"/>
</dbReference>
<evidence type="ECO:0000313" key="4">
    <source>
        <dbReference type="Proteomes" id="UP000662818"/>
    </source>
</evidence>
<evidence type="ECO:0000313" key="3">
    <source>
        <dbReference type="EMBL" id="QSR24471.1"/>
    </source>
</evidence>
<dbReference type="InterPro" id="IPR049492">
    <property type="entry name" value="BD-FAE-like_dom"/>
</dbReference>
<name>A0ABX7PEZ3_9ACTN</name>
<dbReference type="GO" id="GO:0016787">
    <property type="term" value="F:hydrolase activity"/>
    <property type="evidence" value="ECO:0007669"/>
    <property type="project" value="UniProtKB-KW"/>
</dbReference>
<reference evidence="3 4" key="1">
    <citation type="submission" date="2017-06" db="EMBL/GenBank/DDBJ databases">
        <title>Complete Genome Sequence of the Soil Carbazole-Degrading Bacterium Nocardioides aromaticivorans IC177.</title>
        <authorList>
            <person name="Vejarano F."/>
            <person name="Suzuki-Minakuchi C."/>
            <person name="Ohtsubo Y."/>
            <person name="Tsuda M."/>
            <person name="Okada K."/>
            <person name="Nojiri H."/>
        </authorList>
    </citation>
    <scope>NUCLEOTIDE SEQUENCE [LARGE SCALE GENOMIC DNA]</scope>
    <source>
        <strain evidence="3 4">IC177</strain>
    </source>
</reference>
<dbReference type="InterPro" id="IPR029058">
    <property type="entry name" value="AB_hydrolase_fold"/>
</dbReference>
<dbReference type="SUPFAM" id="SSF53474">
    <property type="entry name" value="alpha/beta-Hydrolases"/>
    <property type="match status" value="1"/>
</dbReference>
<evidence type="ECO:0000256" key="1">
    <source>
        <dbReference type="ARBA" id="ARBA00022801"/>
    </source>
</evidence>
<keyword evidence="4" id="KW-1185">Reference proteome</keyword>
<evidence type="ECO:0000259" key="2">
    <source>
        <dbReference type="Pfam" id="PF20434"/>
    </source>
</evidence>
<dbReference type="InterPro" id="IPR050300">
    <property type="entry name" value="GDXG_lipolytic_enzyme"/>
</dbReference>
<dbReference type="Gene3D" id="3.40.50.1820">
    <property type="entry name" value="alpha/beta hydrolase"/>
    <property type="match status" value="1"/>
</dbReference>
<keyword evidence="1 3" id="KW-0378">Hydrolase</keyword>
<feature type="domain" description="BD-FAE-like" evidence="2">
    <location>
        <begin position="22"/>
        <end position="201"/>
    </location>
</feature>
<accession>A0ABX7PEZ3</accession>
<proteinExistence type="predicted"/>
<gene>
    <name evidence="3" type="ORF">CFH99_02410</name>
</gene>